<evidence type="ECO:0000259" key="2">
    <source>
        <dbReference type="Pfam" id="PF14341"/>
    </source>
</evidence>
<organism evidence="3 4">
    <name type="scientific">Ferrimonas marina</name>
    <dbReference type="NCBI Taxonomy" id="299255"/>
    <lineage>
        <taxon>Bacteria</taxon>
        <taxon>Pseudomonadati</taxon>
        <taxon>Pseudomonadota</taxon>
        <taxon>Gammaproteobacteria</taxon>
        <taxon>Alteromonadales</taxon>
        <taxon>Ferrimonadaceae</taxon>
        <taxon>Ferrimonas</taxon>
    </lineage>
</organism>
<gene>
    <name evidence="3" type="ORF">SAMN02745129_3880</name>
</gene>
<dbReference type="InterPro" id="IPR025746">
    <property type="entry name" value="PilX_N_dom"/>
</dbReference>
<evidence type="ECO:0000313" key="3">
    <source>
        <dbReference type="EMBL" id="SHI05636.1"/>
    </source>
</evidence>
<dbReference type="Proteomes" id="UP000184268">
    <property type="component" value="Unassembled WGS sequence"/>
</dbReference>
<feature type="transmembrane region" description="Helical" evidence="1">
    <location>
        <begin position="20"/>
        <end position="43"/>
    </location>
</feature>
<dbReference type="AlphaFoldDB" id="A0A1M5Y0Z7"/>
<dbReference type="Pfam" id="PF14341">
    <property type="entry name" value="PilX_N"/>
    <property type="match status" value="1"/>
</dbReference>
<reference evidence="3 4" key="1">
    <citation type="submission" date="2016-11" db="EMBL/GenBank/DDBJ databases">
        <authorList>
            <person name="Jaros S."/>
            <person name="Januszkiewicz K."/>
            <person name="Wedrychowicz H."/>
        </authorList>
    </citation>
    <scope>NUCLEOTIDE SEQUENCE [LARGE SCALE GENOMIC DNA]</scope>
    <source>
        <strain evidence="3 4">DSM 16917</strain>
    </source>
</reference>
<evidence type="ECO:0000313" key="4">
    <source>
        <dbReference type="Proteomes" id="UP000184268"/>
    </source>
</evidence>
<keyword evidence="1" id="KW-0472">Membrane</keyword>
<evidence type="ECO:0000256" key="1">
    <source>
        <dbReference type="SAM" id="Phobius"/>
    </source>
</evidence>
<name>A0A1M5Y0Z7_9GAMM</name>
<accession>A0A1M5Y0Z7</accession>
<keyword evidence="1" id="KW-0812">Transmembrane</keyword>
<keyword evidence="4" id="KW-1185">Reference proteome</keyword>
<feature type="domain" description="Type 4 fimbrial biogenesis protein PilX N-terminal" evidence="2">
    <location>
        <begin position="18"/>
        <end position="67"/>
    </location>
</feature>
<dbReference type="OrthoDB" id="6401889at2"/>
<dbReference type="RefSeq" id="WP_067662718.1">
    <property type="nucleotide sequence ID" value="NZ_FQXG01000006.1"/>
</dbReference>
<proteinExistence type="predicted"/>
<dbReference type="EMBL" id="FQXG01000006">
    <property type="protein sequence ID" value="SHI05636.1"/>
    <property type="molecule type" value="Genomic_DNA"/>
</dbReference>
<keyword evidence="1" id="KW-1133">Transmembrane helix</keyword>
<dbReference type="STRING" id="299255.SAMN02745129_3880"/>
<sequence length="156" mass="16268">MFTYPKATAPGRSLKRQQGATLIVAVFVLTVMTLLATVLISALTQESRSVGLETNGTRAWAAAQSGIDWGLAQVLNRGSTDAVQACEGSGGVAGSTLTPGTGLVDSNGFYNCEVQLTCQHQDGLDGVENQFIMTAVARCGADAIAAQRQIEVLAYD</sequence>
<protein>
    <submittedName>
        <fullName evidence="3">MSHA biogenesis protein MshP</fullName>
    </submittedName>
</protein>